<dbReference type="GO" id="GO:0008270">
    <property type="term" value="F:zinc ion binding"/>
    <property type="evidence" value="ECO:0007669"/>
    <property type="project" value="UniProtKB-KW"/>
</dbReference>
<dbReference type="eggNOG" id="ENOG502S4NK">
    <property type="taxonomic scope" value="Eukaryota"/>
</dbReference>
<evidence type="ECO:0000256" key="1">
    <source>
        <dbReference type="ARBA" id="ARBA00004123"/>
    </source>
</evidence>
<dbReference type="InterPro" id="IPR051643">
    <property type="entry name" value="Transcr_Reg_ZincFinger"/>
</dbReference>
<dbReference type="Proteomes" id="UP000006790">
    <property type="component" value="Chromosome 1"/>
</dbReference>
<reference evidence="10" key="1">
    <citation type="journal article" date="2012" name="G3 (Bethesda)">
        <title>Pichia sorbitophila, an interspecies yeast hybrid reveals early steps of genome resolution following polyploidization.</title>
        <authorList>
            <person name="Leh Louis V."/>
            <person name="Despons L."/>
            <person name="Friedrich A."/>
            <person name="Martin T."/>
            <person name="Durrens P."/>
            <person name="Casaregola S."/>
            <person name="Neuveglise C."/>
            <person name="Fairhead C."/>
            <person name="Marck C."/>
            <person name="Cruz J.A."/>
            <person name="Straub M.L."/>
            <person name="Kugler V."/>
            <person name="Sacerdot C."/>
            <person name="Uzunov Z."/>
            <person name="Thierry A."/>
            <person name="Weiss S."/>
            <person name="Bleykasten C."/>
            <person name="De Montigny J."/>
            <person name="Jacques N."/>
            <person name="Jung P."/>
            <person name="Lemaire M."/>
            <person name="Mallet S."/>
            <person name="Morel G."/>
            <person name="Richard G.F."/>
            <person name="Sarkar A."/>
            <person name="Savel G."/>
            <person name="Schacherer J."/>
            <person name="Seret M.L."/>
            <person name="Talla E."/>
            <person name="Samson G."/>
            <person name="Jubin C."/>
            <person name="Poulain J."/>
            <person name="Vacherie B."/>
            <person name="Barbe V."/>
            <person name="Pelletier E."/>
            <person name="Sherman D.J."/>
            <person name="Westhof E."/>
            <person name="Weissenbach J."/>
            <person name="Baret P.V."/>
            <person name="Wincker P."/>
            <person name="Gaillardin C."/>
            <person name="Dujon B."/>
            <person name="Souciet J.L."/>
        </authorList>
    </citation>
    <scope>NUCLEOTIDE SEQUENCE [LARGE SCALE GENOMIC DNA]</scope>
    <source>
        <strain evidence="10">CBS 270.75 / DBVPG 7215 / KCTC 17166 / NRRL Y-17582</strain>
    </source>
</reference>
<feature type="domain" description="C2H2-type" evidence="8">
    <location>
        <begin position="234"/>
        <end position="261"/>
    </location>
</feature>
<dbReference type="GO" id="GO:0000981">
    <property type="term" value="F:DNA-binding transcription factor activity, RNA polymerase II-specific"/>
    <property type="evidence" value="ECO:0007669"/>
    <property type="project" value="TreeGrafter"/>
</dbReference>
<dbReference type="OMA" id="DTFRTHL"/>
<dbReference type="PROSITE" id="PS50157">
    <property type="entry name" value="ZINC_FINGER_C2H2_2"/>
    <property type="match status" value="1"/>
</dbReference>
<dbReference type="InParanoid" id="G8JMI4"/>
<keyword evidence="3 6" id="KW-0863">Zinc-finger</keyword>
<comment type="subcellular location">
    <subcellularLocation>
        <location evidence="1">Nucleus</location>
    </subcellularLocation>
</comment>
<evidence type="ECO:0000256" key="5">
    <source>
        <dbReference type="ARBA" id="ARBA00023242"/>
    </source>
</evidence>
<dbReference type="Gene3D" id="3.30.160.60">
    <property type="entry name" value="Classic Zinc Finger"/>
    <property type="match status" value="1"/>
</dbReference>
<keyword evidence="10" id="KW-1185">Reference proteome</keyword>
<proteinExistence type="predicted"/>
<evidence type="ECO:0000313" key="9">
    <source>
        <dbReference type="EMBL" id="AET37701.1"/>
    </source>
</evidence>
<evidence type="ECO:0000256" key="4">
    <source>
        <dbReference type="ARBA" id="ARBA00022833"/>
    </source>
</evidence>
<dbReference type="GO" id="GO:0005634">
    <property type="term" value="C:nucleus"/>
    <property type="evidence" value="ECO:0007669"/>
    <property type="project" value="UniProtKB-SubCell"/>
</dbReference>
<keyword evidence="2" id="KW-0479">Metal-binding</keyword>
<evidence type="ECO:0000256" key="6">
    <source>
        <dbReference type="PROSITE-ProRule" id="PRU00042"/>
    </source>
</evidence>
<dbReference type="HOGENOM" id="CLU_940318_0_0_1"/>
<feature type="region of interest" description="Disordered" evidence="7">
    <location>
        <begin position="127"/>
        <end position="146"/>
    </location>
</feature>
<keyword evidence="4" id="KW-0862">Zinc</keyword>
<name>G8JMI4_ERECY</name>
<dbReference type="PANTHER" id="PTHR24396:SF19">
    <property type="entry name" value="FI01119P"/>
    <property type="match status" value="1"/>
</dbReference>
<evidence type="ECO:0000256" key="2">
    <source>
        <dbReference type="ARBA" id="ARBA00022723"/>
    </source>
</evidence>
<keyword evidence="5" id="KW-0539">Nucleus</keyword>
<evidence type="ECO:0000259" key="8">
    <source>
        <dbReference type="PROSITE" id="PS50157"/>
    </source>
</evidence>
<dbReference type="AlphaFoldDB" id="G8JMI4"/>
<gene>
    <name evidence="9" type="ordered locus">Ecym_1475</name>
</gene>
<dbReference type="PANTHER" id="PTHR24396">
    <property type="entry name" value="ZINC FINGER PROTEIN"/>
    <property type="match status" value="1"/>
</dbReference>
<sequence>MGYIQFHPVGVPQGNVVSLGLLNEQLQRQRAILPDTDLSNEISQVNSSSTGYYNAAQTNNSNNSVAVKNYNDYNDYNYRENYNYNDNSQYACRTDNTSIVQKNELTTTQLWDFLMTADNLSLRSAGEDSQSLAAEEPPAALGSSCAEPSSLDEEICSGFSFKLPGSSSLVSPVNFDDISSTDSGDSVQILDISLEDQNYSSNITPSSFASNSATHENYHRIVCHPPTTESTTIYKCPYCPSSFKVRGYLTRHLKKHMPNKAFRCPYWSEDCRCHPSGEFSRKDTFRTHLKSIHFVYPVGTTKAQRANSAGRCAACYEHFNSNKDWLKYHIDADNCKDFKIKLEAHKSNL</sequence>
<organism evidence="9 10">
    <name type="scientific">Eremothecium cymbalariae (strain CBS 270.75 / DBVPG 7215 / KCTC 17166 / NRRL Y-17582)</name>
    <name type="common">Yeast</name>
    <dbReference type="NCBI Taxonomy" id="931890"/>
    <lineage>
        <taxon>Eukaryota</taxon>
        <taxon>Fungi</taxon>
        <taxon>Dikarya</taxon>
        <taxon>Ascomycota</taxon>
        <taxon>Saccharomycotina</taxon>
        <taxon>Saccharomycetes</taxon>
        <taxon>Saccharomycetales</taxon>
        <taxon>Saccharomycetaceae</taxon>
        <taxon>Eremothecium</taxon>
    </lineage>
</organism>
<evidence type="ECO:0000256" key="3">
    <source>
        <dbReference type="ARBA" id="ARBA00022771"/>
    </source>
</evidence>
<dbReference type="RefSeq" id="XP_003644518.1">
    <property type="nucleotide sequence ID" value="XM_003644470.1"/>
</dbReference>
<accession>G8JMI4</accession>
<dbReference type="EMBL" id="CP002497">
    <property type="protein sequence ID" value="AET37701.1"/>
    <property type="molecule type" value="Genomic_DNA"/>
</dbReference>
<dbReference type="InterPro" id="IPR036236">
    <property type="entry name" value="Znf_C2H2_sf"/>
</dbReference>
<dbReference type="STRING" id="931890.G8JMI4"/>
<dbReference type="GO" id="GO:0000978">
    <property type="term" value="F:RNA polymerase II cis-regulatory region sequence-specific DNA binding"/>
    <property type="evidence" value="ECO:0007669"/>
    <property type="project" value="TreeGrafter"/>
</dbReference>
<evidence type="ECO:0000313" key="10">
    <source>
        <dbReference type="Proteomes" id="UP000006790"/>
    </source>
</evidence>
<protein>
    <recommendedName>
        <fullName evidence="8">C2H2-type domain-containing protein</fullName>
    </recommendedName>
</protein>
<dbReference type="SMART" id="SM00355">
    <property type="entry name" value="ZnF_C2H2"/>
    <property type="match status" value="2"/>
</dbReference>
<dbReference type="OrthoDB" id="4036443at2759"/>
<dbReference type="GeneID" id="11470424"/>
<dbReference type="PROSITE" id="PS00028">
    <property type="entry name" value="ZINC_FINGER_C2H2_1"/>
    <property type="match status" value="1"/>
</dbReference>
<dbReference type="KEGG" id="erc:Ecym_1475"/>
<dbReference type="SUPFAM" id="SSF57667">
    <property type="entry name" value="beta-beta-alpha zinc fingers"/>
    <property type="match status" value="1"/>
</dbReference>
<evidence type="ECO:0000256" key="7">
    <source>
        <dbReference type="SAM" id="MobiDB-lite"/>
    </source>
</evidence>
<dbReference type="InterPro" id="IPR013087">
    <property type="entry name" value="Znf_C2H2_type"/>
</dbReference>